<dbReference type="Gene3D" id="1.10.10.10">
    <property type="entry name" value="Winged helix-like DNA-binding domain superfamily/Winged helix DNA-binding domain"/>
    <property type="match status" value="1"/>
</dbReference>
<dbReference type="Pfam" id="PF01047">
    <property type="entry name" value="MarR"/>
    <property type="match status" value="1"/>
</dbReference>
<dbReference type="PANTHER" id="PTHR33164:SF64">
    <property type="entry name" value="TRANSCRIPTIONAL REGULATOR SLYA"/>
    <property type="match status" value="1"/>
</dbReference>
<dbReference type="Proteomes" id="UP001082899">
    <property type="component" value="Unassembled WGS sequence"/>
</dbReference>
<dbReference type="PANTHER" id="PTHR33164">
    <property type="entry name" value="TRANSCRIPTIONAL REGULATOR, MARR FAMILY"/>
    <property type="match status" value="1"/>
</dbReference>
<dbReference type="SMART" id="SM00347">
    <property type="entry name" value="HTH_MARR"/>
    <property type="match status" value="1"/>
</dbReference>
<gene>
    <name evidence="5" type="ORF">OVY01_21350</name>
</gene>
<evidence type="ECO:0000313" key="6">
    <source>
        <dbReference type="Proteomes" id="UP001082899"/>
    </source>
</evidence>
<name>A0ABT3ZT19_9BURK</name>
<dbReference type="InterPro" id="IPR039422">
    <property type="entry name" value="MarR/SlyA-like"/>
</dbReference>
<evidence type="ECO:0000256" key="3">
    <source>
        <dbReference type="ARBA" id="ARBA00023163"/>
    </source>
</evidence>
<dbReference type="PROSITE" id="PS50995">
    <property type="entry name" value="HTH_MARR_2"/>
    <property type="match status" value="1"/>
</dbReference>
<evidence type="ECO:0000256" key="2">
    <source>
        <dbReference type="ARBA" id="ARBA00023125"/>
    </source>
</evidence>
<accession>A0ABT3ZT19</accession>
<keyword evidence="1" id="KW-0805">Transcription regulation</keyword>
<organism evidence="5 6">
    <name type="scientific">Robbsia betulipollinis</name>
    <dbReference type="NCBI Taxonomy" id="2981849"/>
    <lineage>
        <taxon>Bacteria</taxon>
        <taxon>Pseudomonadati</taxon>
        <taxon>Pseudomonadota</taxon>
        <taxon>Betaproteobacteria</taxon>
        <taxon>Burkholderiales</taxon>
        <taxon>Burkholderiaceae</taxon>
        <taxon>Robbsia</taxon>
    </lineage>
</organism>
<sequence length="159" mass="17375">MTAPPTARTAHNAQARQDFMSLMAQINRQWRRNIDRQLRPLGLTQAMWLPLLHLARASQPMRQKDLAASLSLDSSSVVRLLDGLEAANFVERAENADRRAKTIQLTPLGQATVTQVEARIGAGRDALLSCVPAPALERAFEVLGKLAATLADAERDTPA</sequence>
<evidence type="ECO:0000256" key="1">
    <source>
        <dbReference type="ARBA" id="ARBA00023015"/>
    </source>
</evidence>
<comment type="caution">
    <text evidence="5">The sequence shown here is derived from an EMBL/GenBank/DDBJ whole genome shotgun (WGS) entry which is preliminary data.</text>
</comment>
<keyword evidence="6" id="KW-1185">Reference proteome</keyword>
<evidence type="ECO:0000259" key="4">
    <source>
        <dbReference type="PROSITE" id="PS50995"/>
    </source>
</evidence>
<proteinExistence type="predicted"/>
<evidence type="ECO:0000313" key="5">
    <source>
        <dbReference type="EMBL" id="MCY0389694.1"/>
    </source>
</evidence>
<protein>
    <submittedName>
        <fullName evidence="5">MarR family transcriptional regulator</fullName>
    </submittedName>
</protein>
<dbReference type="RefSeq" id="WP_267849619.1">
    <property type="nucleotide sequence ID" value="NZ_JAPMXC010000011.1"/>
</dbReference>
<reference evidence="5" key="1">
    <citation type="submission" date="2022-11" db="EMBL/GenBank/DDBJ databases">
        <title>Robbsia betulipollinis sp. nov., isolated from pollen of birch (Betula pendula).</title>
        <authorList>
            <person name="Shi H."/>
            <person name="Ambika Manirajan B."/>
            <person name="Ratering S."/>
            <person name="Geissler-Plaum R."/>
            <person name="Schnell S."/>
        </authorList>
    </citation>
    <scope>NUCLEOTIDE SEQUENCE</scope>
    <source>
        <strain evidence="5">Bb-Pol-6</strain>
    </source>
</reference>
<feature type="domain" description="HTH marR-type" evidence="4">
    <location>
        <begin position="16"/>
        <end position="148"/>
    </location>
</feature>
<dbReference type="InterPro" id="IPR036390">
    <property type="entry name" value="WH_DNA-bd_sf"/>
</dbReference>
<dbReference type="SUPFAM" id="SSF46785">
    <property type="entry name" value="Winged helix' DNA-binding domain"/>
    <property type="match status" value="1"/>
</dbReference>
<dbReference type="InterPro" id="IPR036388">
    <property type="entry name" value="WH-like_DNA-bd_sf"/>
</dbReference>
<keyword evidence="3" id="KW-0804">Transcription</keyword>
<dbReference type="InterPro" id="IPR000835">
    <property type="entry name" value="HTH_MarR-typ"/>
</dbReference>
<dbReference type="EMBL" id="JAPMXC010000011">
    <property type="protein sequence ID" value="MCY0389694.1"/>
    <property type="molecule type" value="Genomic_DNA"/>
</dbReference>
<keyword evidence="2" id="KW-0238">DNA-binding</keyword>